<evidence type="ECO:0000256" key="4">
    <source>
        <dbReference type="ARBA" id="ARBA00022989"/>
    </source>
</evidence>
<evidence type="ECO:0000256" key="1">
    <source>
        <dbReference type="ARBA" id="ARBA00022475"/>
    </source>
</evidence>
<sequence length="202" mass="22460">MATTTYVNKRTRHRWRLLALMMTALFFAFGSFWLVQVMRGEAQGPNVNVGNDPDYIIDNFSFVRMSETGQPRYVISGERLTHRPNDNTSDIDKPVVQSMSTDHPSMTMTADKAHVNQDQNQIDLSGNVDISRPGSKTSDPLRIRTEALTVLPDEEISKTDKPIQMTLGHASATGVGMVANNATQQLTLGGRGRIVYPPRGQR</sequence>
<evidence type="ECO:0000256" key="6">
    <source>
        <dbReference type="SAM" id="Phobius"/>
    </source>
</evidence>
<keyword evidence="3 6" id="KW-0812">Transmembrane</keyword>
<dbReference type="InterPro" id="IPR026265">
    <property type="entry name" value="LptC"/>
</dbReference>
<evidence type="ECO:0000256" key="5">
    <source>
        <dbReference type="ARBA" id="ARBA00023136"/>
    </source>
</evidence>
<name>A0ABW0S1N0_9BURK</name>
<proteinExistence type="predicted"/>
<evidence type="ECO:0000256" key="3">
    <source>
        <dbReference type="ARBA" id="ARBA00022692"/>
    </source>
</evidence>
<dbReference type="Pfam" id="PF06835">
    <property type="entry name" value="LptC"/>
    <property type="match status" value="1"/>
</dbReference>
<comment type="caution">
    <text evidence="7">The sequence shown here is derived from an EMBL/GenBank/DDBJ whole genome shotgun (WGS) entry which is preliminary data.</text>
</comment>
<evidence type="ECO:0000313" key="8">
    <source>
        <dbReference type="Proteomes" id="UP001596086"/>
    </source>
</evidence>
<dbReference type="PANTHER" id="PTHR37481">
    <property type="entry name" value="LIPOPOLYSACCHARIDE EXPORT SYSTEM PROTEIN LPTC"/>
    <property type="match status" value="1"/>
</dbReference>
<keyword evidence="4 6" id="KW-1133">Transmembrane helix</keyword>
<evidence type="ECO:0000313" key="7">
    <source>
        <dbReference type="EMBL" id="MFC5549830.1"/>
    </source>
</evidence>
<dbReference type="InterPro" id="IPR010664">
    <property type="entry name" value="LipoPS_assembly_LptC-rel"/>
</dbReference>
<dbReference type="RefSeq" id="WP_379771929.1">
    <property type="nucleotide sequence ID" value="NZ_JBHSMZ010000010.1"/>
</dbReference>
<keyword evidence="2" id="KW-0997">Cell inner membrane</keyword>
<keyword evidence="5 6" id="KW-0472">Membrane</keyword>
<dbReference type="InterPro" id="IPR052363">
    <property type="entry name" value="LPS_export_LptC"/>
</dbReference>
<feature type="transmembrane region" description="Helical" evidence="6">
    <location>
        <begin position="17"/>
        <end position="35"/>
    </location>
</feature>
<keyword evidence="1" id="KW-1003">Cell membrane</keyword>
<dbReference type="NCBIfam" id="TIGR04409">
    <property type="entry name" value="LptC_YrbK"/>
    <property type="match status" value="1"/>
</dbReference>
<dbReference type="Gene3D" id="2.60.450.10">
    <property type="entry name" value="Lipopolysaccharide (LPS) transport protein A like domain"/>
    <property type="match status" value="1"/>
</dbReference>
<dbReference type="Proteomes" id="UP001596086">
    <property type="component" value="Unassembled WGS sequence"/>
</dbReference>
<accession>A0ABW0S1N0</accession>
<gene>
    <name evidence="7" type="primary">lptC</name>
    <name evidence="7" type="ORF">ACFPO9_15040</name>
</gene>
<evidence type="ECO:0000256" key="2">
    <source>
        <dbReference type="ARBA" id="ARBA00022519"/>
    </source>
</evidence>
<reference evidence="8" key="1">
    <citation type="journal article" date="2019" name="Int. J. Syst. Evol. Microbiol.">
        <title>The Global Catalogue of Microorganisms (GCM) 10K type strain sequencing project: providing services to taxonomists for standard genome sequencing and annotation.</title>
        <authorList>
            <consortium name="The Broad Institute Genomics Platform"/>
            <consortium name="The Broad Institute Genome Sequencing Center for Infectious Disease"/>
            <person name="Wu L."/>
            <person name="Ma J."/>
        </authorList>
    </citation>
    <scope>NUCLEOTIDE SEQUENCE [LARGE SCALE GENOMIC DNA]</scope>
    <source>
        <strain evidence="8">CGMCC 4.5798</strain>
    </source>
</reference>
<organism evidence="7 8">
    <name type="scientific">Massilia aerilata</name>
    <dbReference type="NCBI Taxonomy" id="453817"/>
    <lineage>
        <taxon>Bacteria</taxon>
        <taxon>Pseudomonadati</taxon>
        <taxon>Pseudomonadota</taxon>
        <taxon>Betaproteobacteria</taxon>
        <taxon>Burkholderiales</taxon>
        <taxon>Oxalobacteraceae</taxon>
        <taxon>Telluria group</taxon>
        <taxon>Massilia</taxon>
    </lineage>
</organism>
<dbReference type="EMBL" id="JBHSMZ010000010">
    <property type="protein sequence ID" value="MFC5549830.1"/>
    <property type="molecule type" value="Genomic_DNA"/>
</dbReference>
<dbReference type="PANTHER" id="PTHR37481:SF1">
    <property type="entry name" value="LIPOPOLYSACCHARIDE EXPORT SYSTEM PROTEIN LPTC"/>
    <property type="match status" value="1"/>
</dbReference>
<protein>
    <submittedName>
        <fullName evidence="7">LPS export ABC transporter periplasmic protein LptC</fullName>
    </submittedName>
</protein>
<keyword evidence="8" id="KW-1185">Reference proteome</keyword>